<protein>
    <submittedName>
        <fullName evidence="2">Malate/Na+ symporter</fullName>
    </submittedName>
</protein>
<dbReference type="InterPro" id="IPR004679">
    <property type="entry name" value="2-OHcarboxylate_transport"/>
</dbReference>
<dbReference type="PANTHER" id="PTHR40033">
    <property type="entry name" value="NA(+)-MALATE SYMPORTER"/>
    <property type="match status" value="1"/>
</dbReference>
<evidence type="ECO:0000313" key="3">
    <source>
        <dbReference type="Proteomes" id="UP000037086"/>
    </source>
</evidence>
<dbReference type="GO" id="GO:0008514">
    <property type="term" value="F:organic anion transmembrane transporter activity"/>
    <property type="evidence" value="ECO:0007669"/>
    <property type="project" value="InterPro"/>
</dbReference>
<dbReference type="Proteomes" id="UP000037086">
    <property type="component" value="Unassembled WGS sequence"/>
</dbReference>
<dbReference type="RefSeq" id="WP_192833063.1">
    <property type="nucleotide sequence ID" value="NZ_JPSQ01000015.1"/>
</dbReference>
<feature type="non-terminal residue" evidence="2">
    <location>
        <position position="166"/>
    </location>
</feature>
<dbReference type="EMBL" id="JPSQ01000015">
    <property type="protein sequence ID" value="KND62686.1"/>
    <property type="molecule type" value="Genomic_DNA"/>
</dbReference>
<feature type="transmembrane region" description="Helical" evidence="1">
    <location>
        <begin position="131"/>
        <end position="151"/>
    </location>
</feature>
<keyword evidence="1" id="KW-0812">Transmembrane</keyword>
<comment type="caution">
    <text evidence="2">The sequence shown here is derived from an EMBL/GenBank/DDBJ whole genome shotgun (WGS) entry which is preliminary data.</text>
</comment>
<feature type="transmembrane region" description="Helical" evidence="1">
    <location>
        <begin position="16"/>
        <end position="36"/>
    </location>
</feature>
<dbReference type="GO" id="GO:0016020">
    <property type="term" value="C:membrane"/>
    <property type="evidence" value="ECO:0007669"/>
    <property type="project" value="InterPro"/>
</dbReference>
<accession>A0A0L0MK96</accession>
<sequence length="166" mass="18565">MKDITKDLKKNAKIKILGFSLPIFGLISFILMLQLYFDYKPDCPPKISTVKGFPTWHTLITPLLMTMLISDLLVFIGKKTPILKDIGGGSILCILLPSFLLTYKFSENPAIKNLQDIVSNNMKSFNSGKGIGFPNFVVSAIIVGSFVNMDLKLLKKSFKKFFPLVL</sequence>
<dbReference type="AlphaFoldDB" id="A0A0L0MK96"/>
<proteinExistence type="predicted"/>
<name>A0A0L0MK96_9MOLU</name>
<keyword evidence="1" id="KW-0472">Membrane</keyword>
<keyword evidence="1" id="KW-1133">Transmembrane helix</keyword>
<evidence type="ECO:0000256" key="1">
    <source>
        <dbReference type="SAM" id="Phobius"/>
    </source>
</evidence>
<evidence type="ECO:0000313" key="2">
    <source>
        <dbReference type="EMBL" id="KND62686.1"/>
    </source>
</evidence>
<keyword evidence="3" id="KW-1185">Reference proteome</keyword>
<dbReference type="PANTHER" id="PTHR40033:SF1">
    <property type="entry name" value="CITRATE-SODIUM SYMPORTER"/>
    <property type="match status" value="1"/>
</dbReference>
<feature type="transmembrane region" description="Helical" evidence="1">
    <location>
        <begin position="56"/>
        <end position="76"/>
    </location>
</feature>
<feature type="transmembrane region" description="Helical" evidence="1">
    <location>
        <begin position="88"/>
        <end position="106"/>
    </location>
</feature>
<dbReference type="Pfam" id="PF03390">
    <property type="entry name" value="2HCT"/>
    <property type="match status" value="1"/>
</dbReference>
<reference evidence="2 3" key="1">
    <citation type="journal article" date="2015" name="BMC Microbiol.">
        <title>'Candidatus Phytoplasma phoenicium' associated with almond witches'-broom disease: from draft genome to genetic diversity among strain populations.</title>
        <authorList>
            <person name="Quaglino F."/>
            <person name="Kube M."/>
            <person name="Jawhari M."/>
            <person name="Abou-Jawdah Y."/>
            <person name="Siewert C."/>
            <person name="Choueiri E."/>
            <person name="Sobh H."/>
            <person name="Casati P."/>
            <person name="Tedeschi R."/>
            <person name="Molino Lova M."/>
            <person name="Alma A."/>
            <person name="Bianco P.A."/>
        </authorList>
    </citation>
    <scope>NUCLEOTIDE SEQUENCE [LARGE SCALE GENOMIC DNA]</scope>
    <source>
        <strain evidence="2 3">SA213</strain>
    </source>
</reference>
<gene>
    <name evidence="2" type="primary">mlaP</name>
    <name evidence="2" type="ORF">AlmWB_01180</name>
</gene>
<organism evidence="2 3">
    <name type="scientific">Candidatus Phytoplasma phoenicium</name>
    <dbReference type="NCBI Taxonomy" id="198422"/>
    <lineage>
        <taxon>Bacteria</taxon>
        <taxon>Bacillati</taxon>
        <taxon>Mycoplasmatota</taxon>
        <taxon>Mollicutes</taxon>
        <taxon>Acholeplasmatales</taxon>
        <taxon>Acholeplasmataceae</taxon>
        <taxon>Candidatus Phytoplasma</taxon>
        <taxon>16SrIX (Pigeon pea witches'-broom group)</taxon>
    </lineage>
</organism>